<evidence type="ECO:0000313" key="4">
    <source>
        <dbReference type="Proteomes" id="UP000027153"/>
    </source>
</evidence>
<evidence type="ECO:0000259" key="2">
    <source>
        <dbReference type="Pfam" id="PF08327"/>
    </source>
</evidence>
<protein>
    <recommendedName>
        <fullName evidence="2">Activator of Hsp90 ATPase homologue 1/2-like C-terminal domain-containing protein</fullName>
    </recommendedName>
</protein>
<proteinExistence type="inferred from homology"/>
<reference evidence="3 4" key="1">
    <citation type="journal article" date="2013" name="Nature">
        <title>Anaerobic oxidation of methane coupled to nitrate reduction in a novel archaeal lineage.</title>
        <authorList>
            <person name="Haroon M.F."/>
            <person name="Hu S."/>
            <person name="Shi Y."/>
            <person name="Imelfort M."/>
            <person name="Keller J."/>
            <person name="Hugenholtz P."/>
            <person name="Yuan Z."/>
            <person name="Tyson G.W."/>
        </authorList>
    </citation>
    <scope>NUCLEOTIDE SEQUENCE [LARGE SCALE GENOMIC DNA]</scope>
    <source>
        <strain evidence="3 4">ANME-2d</strain>
    </source>
</reference>
<dbReference type="OrthoDB" id="165863at2157"/>
<dbReference type="Proteomes" id="UP000027153">
    <property type="component" value="Unassembled WGS sequence"/>
</dbReference>
<accession>A0A062V7N3</accession>
<dbReference type="Gene3D" id="3.30.530.20">
    <property type="match status" value="1"/>
</dbReference>
<keyword evidence="4" id="KW-1185">Reference proteome</keyword>
<sequence length="161" mass="18534">MNIKSIQKKNLIITRVFDASVKRVWKAWTESERMMRWWGPKGFTSPLAKIDFREGGASLICMRSPEGKDIYNTWEYRKIVPMQQTEFIQNLADKDGKRIDPVKASMPPDFPQDVRSVVTLKAKGGKTEMTVTEYDYTSDQIFDLSEAGLEQCLDKMAESLK</sequence>
<comment type="caution">
    <text evidence="3">The sequence shown here is derived from an EMBL/GenBank/DDBJ whole genome shotgun (WGS) entry which is preliminary data.</text>
</comment>
<evidence type="ECO:0000256" key="1">
    <source>
        <dbReference type="ARBA" id="ARBA00006817"/>
    </source>
</evidence>
<comment type="similarity">
    <text evidence="1">Belongs to the AHA1 family.</text>
</comment>
<dbReference type="SUPFAM" id="SSF55961">
    <property type="entry name" value="Bet v1-like"/>
    <property type="match status" value="1"/>
</dbReference>
<evidence type="ECO:0000313" key="3">
    <source>
        <dbReference type="EMBL" id="KCZ71380.1"/>
    </source>
</evidence>
<dbReference type="EMBL" id="JMIY01000005">
    <property type="protein sequence ID" value="KCZ71380.1"/>
    <property type="molecule type" value="Genomic_DNA"/>
</dbReference>
<dbReference type="RefSeq" id="WP_048091295.1">
    <property type="nucleotide sequence ID" value="NZ_JMIY01000005.1"/>
</dbReference>
<name>A0A062V7N3_9EURY</name>
<gene>
    <name evidence="3" type="ORF">ANME2D_02107</name>
</gene>
<dbReference type="InterPro" id="IPR023393">
    <property type="entry name" value="START-like_dom_sf"/>
</dbReference>
<organism evidence="3 4">
    <name type="scientific">Candidatus Methanoperedens nitratireducens</name>
    <dbReference type="NCBI Taxonomy" id="1392998"/>
    <lineage>
        <taxon>Archaea</taxon>
        <taxon>Methanobacteriati</taxon>
        <taxon>Methanobacteriota</taxon>
        <taxon>Stenosarchaea group</taxon>
        <taxon>Methanomicrobia</taxon>
        <taxon>Methanosarcinales</taxon>
        <taxon>ANME-2 cluster</taxon>
        <taxon>Candidatus Methanoperedentaceae</taxon>
        <taxon>Candidatus Methanoperedens</taxon>
    </lineage>
</organism>
<dbReference type="Pfam" id="PF08327">
    <property type="entry name" value="AHSA1"/>
    <property type="match status" value="1"/>
</dbReference>
<dbReference type="InterPro" id="IPR013538">
    <property type="entry name" value="ASHA1/2-like_C"/>
</dbReference>
<feature type="domain" description="Activator of Hsp90 ATPase homologue 1/2-like C-terminal" evidence="2">
    <location>
        <begin position="18"/>
        <end position="160"/>
    </location>
</feature>
<dbReference type="AlphaFoldDB" id="A0A062V7N3"/>